<evidence type="ECO:0000313" key="4">
    <source>
        <dbReference type="Proteomes" id="UP000836841"/>
    </source>
</evidence>
<dbReference type="PANTHER" id="PTHR43205">
    <property type="entry name" value="PROSTAGLANDIN REDUCTASE"/>
    <property type="match status" value="1"/>
</dbReference>
<protein>
    <recommendedName>
        <fullName evidence="2">Oxidoreductase N-terminal domain-containing protein</fullName>
    </recommendedName>
</protein>
<keyword evidence="4" id="KW-1185">Reference proteome</keyword>
<dbReference type="InterPro" id="IPR045010">
    <property type="entry name" value="MDR_fam"/>
</dbReference>
<dbReference type="PANTHER" id="PTHR43205:SF80">
    <property type="entry name" value="2-ALKENAL REDUCTASE (NADP(+)-DEPENDENT)-LIKE"/>
    <property type="match status" value="1"/>
</dbReference>
<evidence type="ECO:0000313" key="3">
    <source>
        <dbReference type="EMBL" id="CAH2080587.1"/>
    </source>
</evidence>
<dbReference type="Proteomes" id="UP000836841">
    <property type="component" value="Unassembled WGS sequence"/>
</dbReference>
<name>A0AAU9TB30_THLAR</name>
<evidence type="ECO:0000256" key="1">
    <source>
        <dbReference type="ARBA" id="ARBA00023002"/>
    </source>
</evidence>
<dbReference type="GO" id="GO:0032440">
    <property type="term" value="F:2-alkenal reductase [NAD(P)H] activity"/>
    <property type="evidence" value="ECO:0007669"/>
    <property type="project" value="TreeGrafter"/>
</dbReference>
<sequence>MAVLESREWYMAAYAPEGVPLSDHLKLRTINLPLNSDSIPDQHVAVEVLWISVDPYIRSRMTGHDGGLYFPQFGLGEVITEFAIGRVVLSKDGNFSEGDIVINPFSPVAEYSVVPTAVLRKVDPTAGIELPDYLSALGLPGFTAWLGIDVIGEAKPGSNVFISAAAGGVGMFAGQLAKLKGCRVVGSAGSDDKVIS</sequence>
<organism evidence="3 4">
    <name type="scientific">Thlaspi arvense</name>
    <name type="common">Field penny-cress</name>
    <dbReference type="NCBI Taxonomy" id="13288"/>
    <lineage>
        <taxon>Eukaryota</taxon>
        <taxon>Viridiplantae</taxon>
        <taxon>Streptophyta</taxon>
        <taxon>Embryophyta</taxon>
        <taxon>Tracheophyta</taxon>
        <taxon>Spermatophyta</taxon>
        <taxon>Magnoliopsida</taxon>
        <taxon>eudicotyledons</taxon>
        <taxon>Gunneridae</taxon>
        <taxon>Pentapetalae</taxon>
        <taxon>rosids</taxon>
        <taxon>malvids</taxon>
        <taxon>Brassicales</taxon>
        <taxon>Brassicaceae</taxon>
        <taxon>Thlaspideae</taxon>
        <taxon>Thlaspi</taxon>
    </lineage>
</organism>
<reference evidence="3 4" key="1">
    <citation type="submission" date="2022-03" db="EMBL/GenBank/DDBJ databases">
        <authorList>
            <person name="Nunn A."/>
            <person name="Chopra R."/>
            <person name="Nunn A."/>
            <person name="Contreras Garrido A."/>
        </authorList>
    </citation>
    <scope>NUCLEOTIDE SEQUENCE [LARGE SCALE GENOMIC DNA]</scope>
</reference>
<dbReference type="Pfam" id="PF16884">
    <property type="entry name" value="ADH_N_2"/>
    <property type="match status" value="1"/>
</dbReference>
<accession>A0AAU9TB30</accession>
<dbReference type="Gene3D" id="3.40.50.720">
    <property type="entry name" value="NAD(P)-binding Rossmann-like Domain"/>
    <property type="match status" value="1"/>
</dbReference>
<dbReference type="EMBL" id="CAJVSB020000929">
    <property type="protein sequence ID" value="CAH2080587.1"/>
    <property type="molecule type" value="Genomic_DNA"/>
</dbReference>
<dbReference type="AlphaFoldDB" id="A0AAU9TB30"/>
<dbReference type="InterPro" id="IPR011032">
    <property type="entry name" value="GroES-like_sf"/>
</dbReference>
<comment type="caution">
    <text evidence="3">The sequence shown here is derived from an EMBL/GenBank/DDBJ whole genome shotgun (WGS) entry which is preliminary data.</text>
</comment>
<evidence type="ECO:0000259" key="2">
    <source>
        <dbReference type="Pfam" id="PF16884"/>
    </source>
</evidence>
<feature type="domain" description="Oxidoreductase N-terminal" evidence="2">
    <location>
        <begin position="8"/>
        <end position="122"/>
    </location>
</feature>
<dbReference type="Gene3D" id="3.90.180.10">
    <property type="entry name" value="Medium-chain alcohol dehydrogenases, catalytic domain"/>
    <property type="match status" value="1"/>
</dbReference>
<dbReference type="InterPro" id="IPR041694">
    <property type="entry name" value="ADH_N_2"/>
</dbReference>
<gene>
    <name evidence="3" type="ORF">TAV2_LOCUS26294</name>
</gene>
<keyword evidence="1" id="KW-0560">Oxidoreductase</keyword>
<proteinExistence type="predicted"/>
<dbReference type="SUPFAM" id="SSF50129">
    <property type="entry name" value="GroES-like"/>
    <property type="match status" value="1"/>
</dbReference>